<evidence type="ECO:0000313" key="6">
    <source>
        <dbReference type="EMBL" id="GIP16105.1"/>
    </source>
</evidence>
<accession>A0A919YMS3</accession>
<name>A0A919YMS3_9BACL</name>
<reference evidence="6" key="1">
    <citation type="submission" date="2021-03" db="EMBL/GenBank/DDBJ databases">
        <title>Antimicrobial resistance genes in bacteria isolated from Japanese honey, and their potential for conferring macrolide and lincosamide resistance in the American foulbrood pathogen Paenibacillus larvae.</title>
        <authorList>
            <person name="Okamoto M."/>
            <person name="Kumagai M."/>
            <person name="Kanamori H."/>
            <person name="Takamatsu D."/>
        </authorList>
    </citation>
    <scope>NUCLEOTIDE SEQUENCE</scope>
    <source>
        <strain evidence="6">J40TS1</strain>
    </source>
</reference>
<dbReference type="InterPro" id="IPR006059">
    <property type="entry name" value="SBP"/>
</dbReference>
<dbReference type="PANTHER" id="PTHR43649">
    <property type="entry name" value="ARABINOSE-BINDING PROTEIN-RELATED"/>
    <property type="match status" value="1"/>
</dbReference>
<dbReference type="Gene3D" id="3.40.190.10">
    <property type="entry name" value="Periplasmic binding protein-like II"/>
    <property type="match status" value="2"/>
</dbReference>
<dbReference type="Pfam" id="PF01547">
    <property type="entry name" value="SBP_bac_1"/>
    <property type="match status" value="1"/>
</dbReference>
<dbReference type="PANTHER" id="PTHR43649:SF34">
    <property type="entry name" value="ABC TRANSPORTER PERIPLASMIC-BINDING PROTEIN YCJN-RELATED"/>
    <property type="match status" value="1"/>
</dbReference>
<sequence>MRKRIVIMLSLTLAASIFTGCQSNTQSGAQSNGQSTNQTNSESNSSANNQSKSEGKLVVAARGGSHVAAMEAVKAEFEQAHHAKIEIIGLEAADLKQKISLDAKNKNGAYDLIMADDPWMPEFSEAGIFANLSELGVEADADFEESSLALGKHPYGTGDLYALPFSGNVQLFFYNKQLLDSYSEEVPQSWEEVLEIANKVHAEGGLTGYVIRGQQGNPIVSDFLPIFWAYGGQVFDENWSAQVDSEAGRQALDTYSKLLAVGANYETTDIVSSVSEGRAAMALGWPSWFITGETASAEYAPIPSKATADGQAASTGMIGNWMMGVTANSQNQELAADFLSFITSSETQKKMVEHGGVPTRKSVYLDSELAAKYKHFPVQLEALQNSVARPRTAKWSRVEEALGVELSAAIAGTKSIEAALADANEAINQIMQ</sequence>
<feature type="region of interest" description="Disordered" evidence="4">
    <location>
        <begin position="25"/>
        <end position="55"/>
    </location>
</feature>
<dbReference type="InterPro" id="IPR050490">
    <property type="entry name" value="Bact_solute-bd_prot1"/>
</dbReference>
<feature type="compositionally biased region" description="Low complexity" evidence="4">
    <location>
        <begin position="29"/>
        <end position="52"/>
    </location>
</feature>
<feature type="chain" id="PRO_5038919262" evidence="5">
    <location>
        <begin position="20"/>
        <end position="432"/>
    </location>
</feature>
<proteinExistence type="inferred from homology"/>
<dbReference type="AlphaFoldDB" id="A0A919YMS3"/>
<evidence type="ECO:0000313" key="7">
    <source>
        <dbReference type="Proteomes" id="UP000683139"/>
    </source>
</evidence>
<keyword evidence="2" id="KW-0813">Transport</keyword>
<protein>
    <submittedName>
        <fullName evidence="6">ABC transporter substrate-binding protein</fullName>
    </submittedName>
</protein>
<dbReference type="EMBL" id="BOSE01000002">
    <property type="protein sequence ID" value="GIP16105.1"/>
    <property type="molecule type" value="Genomic_DNA"/>
</dbReference>
<gene>
    <name evidence="6" type="ORF">J40TS1_17470</name>
</gene>
<dbReference type="SUPFAM" id="SSF53850">
    <property type="entry name" value="Periplasmic binding protein-like II"/>
    <property type="match status" value="1"/>
</dbReference>
<dbReference type="PROSITE" id="PS51257">
    <property type="entry name" value="PROKAR_LIPOPROTEIN"/>
    <property type="match status" value="1"/>
</dbReference>
<comment type="similarity">
    <text evidence="1">Belongs to the bacterial solute-binding protein 1 family.</text>
</comment>
<keyword evidence="3 5" id="KW-0732">Signal</keyword>
<feature type="signal peptide" evidence="5">
    <location>
        <begin position="1"/>
        <end position="19"/>
    </location>
</feature>
<organism evidence="6 7">
    <name type="scientific">Paenibacillus montaniterrae</name>
    <dbReference type="NCBI Taxonomy" id="429341"/>
    <lineage>
        <taxon>Bacteria</taxon>
        <taxon>Bacillati</taxon>
        <taxon>Bacillota</taxon>
        <taxon>Bacilli</taxon>
        <taxon>Bacillales</taxon>
        <taxon>Paenibacillaceae</taxon>
        <taxon>Paenibacillus</taxon>
    </lineage>
</organism>
<dbReference type="Proteomes" id="UP000683139">
    <property type="component" value="Unassembled WGS sequence"/>
</dbReference>
<evidence type="ECO:0000256" key="4">
    <source>
        <dbReference type="SAM" id="MobiDB-lite"/>
    </source>
</evidence>
<evidence type="ECO:0000256" key="3">
    <source>
        <dbReference type="ARBA" id="ARBA00022729"/>
    </source>
</evidence>
<evidence type="ECO:0000256" key="1">
    <source>
        <dbReference type="ARBA" id="ARBA00008520"/>
    </source>
</evidence>
<evidence type="ECO:0000256" key="5">
    <source>
        <dbReference type="SAM" id="SignalP"/>
    </source>
</evidence>
<comment type="caution">
    <text evidence="6">The sequence shown here is derived from an EMBL/GenBank/DDBJ whole genome shotgun (WGS) entry which is preliminary data.</text>
</comment>
<dbReference type="RefSeq" id="WP_213514340.1">
    <property type="nucleotide sequence ID" value="NZ_BOSE01000002.1"/>
</dbReference>
<evidence type="ECO:0000256" key="2">
    <source>
        <dbReference type="ARBA" id="ARBA00022448"/>
    </source>
</evidence>
<keyword evidence="7" id="KW-1185">Reference proteome</keyword>